<dbReference type="GeneID" id="114434809"/>
<dbReference type="InterPro" id="IPR009360">
    <property type="entry name" value="Isy1"/>
</dbReference>
<sequence>MARNEEKQQGRLNRLWLEKEREEGRLKDVHERRPKLSTLNSASSVKKWIPSIMNEIEYYLQQSQLSHYPERKIAEFQLHIETLEKEYKRFITKLRVLDPSCTHKPWTPRAYCKRRADTQDSSGMVKIARHSESQDGSSQNRSQTSCYKTSTTEGALDFSENLLPTNTVSETSEVVCAAQDQPLSFDHTRLAVAAAAFRGPSVLLTSSSTQSLARVLQAGLPNLNNYTRKQTSSLQVHDKDDNARALKHPAVEQKGTVEETVSETIEEKSIEKRSSHVLGLECYSSSDEDSDT</sequence>
<keyword evidence="1" id="KW-1185">Reference proteome</keyword>
<name>A0A6P7HWI5_9TELE</name>
<gene>
    <name evidence="2" type="primary">LOC114434809</name>
</gene>
<proteinExistence type="predicted"/>
<dbReference type="InParanoid" id="A0A6P7HWI5"/>
<organism evidence="1 2">
    <name type="scientific">Parambassis ranga</name>
    <name type="common">Indian glassy fish</name>
    <dbReference type="NCBI Taxonomy" id="210632"/>
    <lineage>
        <taxon>Eukaryota</taxon>
        <taxon>Metazoa</taxon>
        <taxon>Chordata</taxon>
        <taxon>Craniata</taxon>
        <taxon>Vertebrata</taxon>
        <taxon>Euteleostomi</taxon>
        <taxon>Actinopterygii</taxon>
        <taxon>Neopterygii</taxon>
        <taxon>Teleostei</taxon>
        <taxon>Neoteleostei</taxon>
        <taxon>Acanthomorphata</taxon>
        <taxon>Ovalentaria</taxon>
        <taxon>Ambassidae</taxon>
        <taxon>Parambassis</taxon>
    </lineage>
</organism>
<dbReference type="GO" id="GO:0000350">
    <property type="term" value="P:generation of catalytic spliceosome for second transesterification step"/>
    <property type="evidence" value="ECO:0007669"/>
    <property type="project" value="InterPro"/>
</dbReference>
<dbReference type="Proteomes" id="UP000515145">
    <property type="component" value="Chromosome 4"/>
</dbReference>
<dbReference type="RefSeq" id="XP_028260015.1">
    <property type="nucleotide sequence ID" value="XM_028404214.1"/>
</dbReference>
<accession>A0A6P7HWI5</accession>
<dbReference type="AlphaFoldDB" id="A0A6P7HWI5"/>
<dbReference type="OrthoDB" id="5983780at2759"/>
<protein>
    <submittedName>
        <fullName evidence="2">Uncharacterized protein LOC114434809 isoform X1</fullName>
    </submittedName>
</protein>
<evidence type="ECO:0000313" key="2">
    <source>
        <dbReference type="RefSeq" id="XP_028260015.1"/>
    </source>
</evidence>
<evidence type="ECO:0000313" key="1">
    <source>
        <dbReference type="Proteomes" id="UP000515145"/>
    </source>
</evidence>
<dbReference type="Pfam" id="PF06246">
    <property type="entry name" value="Isy1"/>
    <property type="match status" value="1"/>
</dbReference>
<reference evidence="2" key="1">
    <citation type="submission" date="2025-08" db="UniProtKB">
        <authorList>
            <consortium name="RefSeq"/>
        </authorList>
    </citation>
    <scope>IDENTIFICATION</scope>
</reference>